<keyword evidence="4 10" id="KW-0812">Transmembrane</keyword>
<dbReference type="FunFam" id="1.10.3370.10:FF:000001">
    <property type="entry name" value="Preprotein translocase subunit SecY"/>
    <property type="match status" value="1"/>
</dbReference>
<feature type="transmembrane region" description="Helical" evidence="10">
    <location>
        <begin position="115"/>
        <end position="134"/>
    </location>
</feature>
<dbReference type="GO" id="GO:0065002">
    <property type="term" value="P:intracellular protein transmembrane transport"/>
    <property type="evidence" value="ECO:0007669"/>
    <property type="project" value="UniProtKB-UniRule"/>
</dbReference>
<dbReference type="SUPFAM" id="SSF103491">
    <property type="entry name" value="Preprotein translocase SecY subunit"/>
    <property type="match status" value="1"/>
</dbReference>
<comment type="function">
    <text evidence="10 11">The central subunit of the protein translocation channel SecYEG. Consists of two halves formed by TMs 1-5 and 6-10. These two domains form a lateral gate at the front which open onto the bilayer between TMs 2 and 7, and are clamped together by SecE at the back. The channel is closed by both a pore ring composed of hydrophobic SecY resides and a short helix (helix 2A) on the extracellular side of the membrane which forms a plug. The plug probably moves laterally to allow the channel to open. The ring and the pore may move independently.</text>
</comment>
<name>A0A2H0WR70_9BACT</name>
<dbReference type="PRINTS" id="PR00303">
    <property type="entry name" value="SECYTRNLCASE"/>
</dbReference>
<comment type="similarity">
    <text evidence="2 10 13">Belongs to the SecY/SEC61-alpha family.</text>
</comment>
<evidence type="ECO:0000256" key="3">
    <source>
        <dbReference type="ARBA" id="ARBA00022448"/>
    </source>
</evidence>
<keyword evidence="5 10" id="KW-0653">Protein transport</keyword>
<dbReference type="GO" id="GO:0043952">
    <property type="term" value="P:protein transport by the Sec complex"/>
    <property type="evidence" value="ECO:0007669"/>
    <property type="project" value="UniProtKB-UniRule"/>
</dbReference>
<feature type="transmembrane region" description="Helical" evidence="10">
    <location>
        <begin position="207"/>
        <end position="227"/>
    </location>
</feature>
<feature type="transmembrane region" description="Helical" evidence="10">
    <location>
        <begin position="21"/>
        <end position="47"/>
    </location>
</feature>
<comment type="subcellular location">
    <subcellularLocation>
        <location evidence="10">Cell membrane</location>
        <topology evidence="10">Multi-pass membrane protein</topology>
    </subcellularLocation>
    <subcellularLocation>
        <location evidence="1 12">Membrane</location>
        <topology evidence="1 12">Multi-pass membrane protein</topology>
    </subcellularLocation>
</comment>
<evidence type="ECO:0000256" key="11">
    <source>
        <dbReference type="RuleBase" id="RU000537"/>
    </source>
</evidence>
<evidence type="ECO:0000256" key="6">
    <source>
        <dbReference type="ARBA" id="ARBA00022989"/>
    </source>
</evidence>
<keyword evidence="8 10" id="KW-0472">Membrane</keyword>
<feature type="transmembrane region" description="Helical" evidence="10">
    <location>
        <begin position="366"/>
        <end position="384"/>
    </location>
</feature>
<feature type="transmembrane region" description="Helical" evidence="10">
    <location>
        <begin position="390"/>
        <end position="411"/>
    </location>
</feature>
<dbReference type="AlphaFoldDB" id="A0A2H0WR70"/>
<dbReference type="GO" id="GO:0006605">
    <property type="term" value="P:protein targeting"/>
    <property type="evidence" value="ECO:0007669"/>
    <property type="project" value="UniProtKB-UniRule"/>
</dbReference>
<evidence type="ECO:0000256" key="12">
    <source>
        <dbReference type="RuleBase" id="RU003484"/>
    </source>
</evidence>
<evidence type="ECO:0000256" key="10">
    <source>
        <dbReference type="HAMAP-Rule" id="MF_01465"/>
    </source>
</evidence>
<comment type="caution">
    <text evidence="14">The sequence shown here is derived from an EMBL/GenBank/DDBJ whole genome shotgun (WGS) entry which is preliminary data.</text>
</comment>
<keyword evidence="3 10" id="KW-0813">Transport</keyword>
<feature type="transmembrane region" description="Helical" evidence="10">
    <location>
        <begin position="140"/>
        <end position="163"/>
    </location>
</feature>
<organism evidence="14 15">
    <name type="scientific">Candidatus Shapirobacteria bacterium CG09_land_8_20_14_0_10_39_12</name>
    <dbReference type="NCBI Taxonomy" id="1974885"/>
    <lineage>
        <taxon>Bacteria</taxon>
        <taxon>Candidatus Shapironibacteriota</taxon>
    </lineage>
</organism>
<evidence type="ECO:0000313" key="15">
    <source>
        <dbReference type="Proteomes" id="UP000230775"/>
    </source>
</evidence>
<protein>
    <recommendedName>
        <fullName evidence="9 10">Protein translocase subunit SecY</fullName>
    </recommendedName>
</protein>
<keyword evidence="6 10" id="KW-1133">Transmembrane helix</keyword>
<reference evidence="15" key="1">
    <citation type="submission" date="2017-09" db="EMBL/GenBank/DDBJ databases">
        <title>Depth-based differentiation of microbial function through sediment-hosted aquifers and enrichment of novel symbionts in the deep terrestrial subsurface.</title>
        <authorList>
            <person name="Probst A.J."/>
            <person name="Ladd B."/>
            <person name="Jarett J.K."/>
            <person name="Geller-Mcgrath D.E."/>
            <person name="Sieber C.M.K."/>
            <person name="Emerson J.B."/>
            <person name="Anantharaman K."/>
            <person name="Thomas B.C."/>
            <person name="Malmstrom R."/>
            <person name="Stieglmeier M."/>
            <person name="Klingl A."/>
            <person name="Woyke T."/>
            <person name="Ryan C.M."/>
            <person name="Banfield J.F."/>
        </authorList>
    </citation>
    <scope>NUCLEOTIDE SEQUENCE [LARGE SCALE GENOMIC DNA]</scope>
</reference>
<evidence type="ECO:0000256" key="1">
    <source>
        <dbReference type="ARBA" id="ARBA00004141"/>
    </source>
</evidence>
<evidence type="ECO:0000256" key="7">
    <source>
        <dbReference type="ARBA" id="ARBA00023010"/>
    </source>
</evidence>
<dbReference type="NCBIfam" id="TIGR00967">
    <property type="entry name" value="3a0501s007"/>
    <property type="match status" value="1"/>
</dbReference>
<keyword evidence="10" id="KW-1003">Cell membrane</keyword>
<dbReference type="InterPro" id="IPR002208">
    <property type="entry name" value="SecY/SEC61-alpha"/>
</dbReference>
<proteinExistence type="inferred from homology"/>
<dbReference type="HAMAP" id="MF_01465">
    <property type="entry name" value="SecY"/>
    <property type="match status" value="1"/>
</dbReference>
<evidence type="ECO:0000256" key="13">
    <source>
        <dbReference type="RuleBase" id="RU004349"/>
    </source>
</evidence>
<dbReference type="EMBL" id="PEZI01000058">
    <property type="protein sequence ID" value="PIS14409.1"/>
    <property type="molecule type" value="Genomic_DNA"/>
</dbReference>
<dbReference type="PANTHER" id="PTHR10906">
    <property type="entry name" value="SECY/SEC61-ALPHA FAMILY MEMBER"/>
    <property type="match status" value="1"/>
</dbReference>
<feature type="transmembrane region" description="Helical" evidence="10">
    <location>
        <begin position="67"/>
        <end position="95"/>
    </location>
</feature>
<dbReference type="Proteomes" id="UP000230775">
    <property type="component" value="Unassembled WGS sequence"/>
</dbReference>
<dbReference type="PROSITE" id="PS00756">
    <property type="entry name" value="SECY_2"/>
    <property type="match status" value="1"/>
</dbReference>
<evidence type="ECO:0000256" key="8">
    <source>
        <dbReference type="ARBA" id="ARBA00023136"/>
    </source>
</evidence>
<comment type="subunit">
    <text evidence="10">Component of the Sec protein translocase complex. Heterotrimer consisting of SecY, SecE and SecG subunits. The heterotrimers can form oligomers, although 1 heterotrimer is thought to be able to translocate proteins. Interacts with the ribosome. Interacts with SecDF, and other proteins may be involved. Interacts with SecA.</text>
</comment>
<accession>A0A2H0WR70</accession>
<evidence type="ECO:0000256" key="2">
    <source>
        <dbReference type="ARBA" id="ARBA00005751"/>
    </source>
</evidence>
<dbReference type="Pfam" id="PF00344">
    <property type="entry name" value="SecY"/>
    <property type="match status" value="1"/>
</dbReference>
<dbReference type="InterPro" id="IPR026593">
    <property type="entry name" value="SecY"/>
</dbReference>
<dbReference type="InterPro" id="IPR023201">
    <property type="entry name" value="SecY_dom_sf"/>
</dbReference>
<feature type="transmembrane region" description="Helical" evidence="10">
    <location>
        <begin position="264"/>
        <end position="284"/>
    </location>
</feature>
<gene>
    <name evidence="10" type="primary">secY</name>
    <name evidence="14" type="ORF">COT64_02835</name>
</gene>
<dbReference type="PIRSF" id="PIRSF004557">
    <property type="entry name" value="SecY"/>
    <property type="match status" value="1"/>
</dbReference>
<dbReference type="PROSITE" id="PS00755">
    <property type="entry name" value="SECY_1"/>
    <property type="match status" value="1"/>
</dbReference>
<evidence type="ECO:0000256" key="4">
    <source>
        <dbReference type="ARBA" id="ARBA00022692"/>
    </source>
</evidence>
<evidence type="ECO:0000313" key="14">
    <source>
        <dbReference type="EMBL" id="PIS14409.1"/>
    </source>
</evidence>
<dbReference type="GO" id="GO:0005886">
    <property type="term" value="C:plasma membrane"/>
    <property type="evidence" value="ECO:0007669"/>
    <property type="project" value="UniProtKB-SubCell"/>
</dbReference>
<feature type="transmembrane region" description="Helical" evidence="10">
    <location>
        <begin position="308"/>
        <end position="330"/>
    </location>
</feature>
<dbReference type="Gene3D" id="1.10.3370.10">
    <property type="entry name" value="SecY subunit domain"/>
    <property type="match status" value="1"/>
</dbReference>
<evidence type="ECO:0000256" key="5">
    <source>
        <dbReference type="ARBA" id="ARBA00022927"/>
    </source>
</evidence>
<sequence length="430" mass="47015">MKKVIEEFKTAFKIPDLRRKILFTALILLIFRLASHIPVAGVNVAALKKLFVQNQFLGLLDIFSGGTLANFSVMALGLNPYINASIILQLLTMVFPKLEELSKEGEYGREKINQYTRFLTIPLAVFQSIGMIALLKNQNIIGQLSLLGIAGIVSTMVAGTLFLMWMGELITDKGIGNGISLLIFAGIVGRLPVSFGQTAATLDASRIFNIIIFIILALVVIASVVFIEQAVRKVKIEYAKRIYGGKMYGGQSTFLPLKINQAGVIPIIFAVSLVLLPSMIGRFLSQVPNKALSGIALFFTNTFNPGGFIYNLSYFILVVGFTYFYTAVVFNPVKISEEIKKHGGFIPGIRPGVPTSGYLNYILTRITLAGALFLGVIAILPSLVQKGTGLSTMTIGGTGVLIVVSVVLETYQVIENMIQMRGYEKFLEKY</sequence>
<keyword evidence="7 10" id="KW-0811">Translocation</keyword>
<evidence type="ECO:0000256" key="9">
    <source>
        <dbReference type="ARBA" id="ARBA00039733"/>
    </source>
</evidence>
<dbReference type="InterPro" id="IPR030659">
    <property type="entry name" value="SecY_CS"/>
</dbReference>
<feature type="transmembrane region" description="Helical" evidence="10">
    <location>
        <begin position="175"/>
        <end position="195"/>
    </location>
</feature>